<protein>
    <submittedName>
        <fullName evidence="6">ABC transporter related protein</fullName>
    </submittedName>
</protein>
<keyword evidence="1" id="KW-0813">Transport</keyword>
<evidence type="ECO:0000313" key="6">
    <source>
        <dbReference type="EMBL" id="ACY48680.1"/>
    </source>
</evidence>
<dbReference type="OrthoDB" id="9782239at2"/>
<organism evidence="6 7">
    <name type="scientific">Rhodothermus marinus (strain ATCC 43812 / DSM 4252 / R-10)</name>
    <name type="common">Rhodothermus obamensis</name>
    <dbReference type="NCBI Taxonomy" id="518766"/>
    <lineage>
        <taxon>Bacteria</taxon>
        <taxon>Pseudomonadati</taxon>
        <taxon>Rhodothermota</taxon>
        <taxon>Rhodothermia</taxon>
        <taxon>Rhodothermales</taxon>
        <taxon>Rhodothermaceae</taxon>
        <taxon>Rhodothermus</taxon>
    </lineage>
</organism>
<evidence type="ECO:0000259" key="5">
    <source>
        <dbReference type="PROSITE" id="PS50893"/>
    </source>
</evidence>
<dbReference type="CDD" id="cd03255">
    <property type="entry name" value="ABC_MJ0796_LolCDE_FtsE"/>
    <property type="match status" value="1"/>
</dbReference>
<dbReference type="FunFam" id="3.40.50.300:FF:000032">
    <property type="entry name" value="Export ABC transporter ATP-binding protein"/>
    <property type="match status" value="1"/>
</dbReference>
<evidence type="ECO:0000256" key="4">
    <source>
        <dbReference type="ARBA" id="ARBA00038388"/>
    </source>
</evidence>
<reference evidence="6 7" key="1">
    <citation type="journal article" date="2009" name="Stand. Genomic Sci.">
        <title>Complete genome sequence of Rhodothermus marinus type strain (R-10).</title>
        <authorList>
            <person name="Nolan M."/>
            <person name="Tindall B.J."/>
            <person name="Pomrenke H."/>
            <person name="Lapidus A."/>
            <person name="Copeland A."/>
            <person name="Glavina Del Rio T."/>
            <person name="Lucas S."/>
            <person name="Chen F."/>
            <person name="Tice H."/>
            <person name="Cheng J.F."/>
            <person name="Saunders E."/>
            <person name="Han C."/>
            <person name="Bruce D."/>
            <person name="Goodwin L."/>
            <person name="Chain P."/>
            <person name="Pitluck S."/>
            <person name="Ovchinikova G."/>
            <person name="Pati A."/>
            <person name="Ivanova N."/>
            <person name="Mavromatis K."/>
            <person name="Chen A."/>
            <person name="Palaniappan K."/>
            <person name="Land M."/>
            <person name="Hauser L."/>
            <person name="Chang Y.J."/>
            <person name="Jeffries C.D."/>
            <person name="Brettin T."/>
            <person name="Goker M."/>
            <person name="Bristow J."/>
            <person name="Eisen J.A."/>
            <person name="Markowitz V."/>
            <person name="Hugenholtz P."/>
            <person name="Kyrpides N.C."/>
            <person name="Klenk H.P."/>
            <person name="Detter J.C."/>
        </authorList>
    </citation>
    <scope>NUCLEOTIDE SEQUENCE [LARGE SCALE GENOMIC DNA]</scope>
    <source>
        <strain evidence="7">ATCC 43812 / DSM 4252 / R-10</strain>
    </source>
</reference>
<dbReference type="PROSITE" id="PS50893">
    <property type="entry name" value="ABC_TRANSPORTER_2"/>
    <property type="match status" value="1"/>
</dbReference>
<dbReference type="EMBL" id="CP001807">
    <property type="protein sequence ID" value="ACY48680.1"/>
    <property type="molecule type" value="Genomic_DNA"/>
</dbReference>
<dbReference type="InterPro" id="IPR015854">
    <property type="entry name" value="ABC_transpr_LolD-like"/>
</dbReference>
<dbReference type="SMART" id="SM00382">
    <property type="entry name" value="AAA"/>
    <property type="match status" value="1"/>
</dbReference>
<gene>
    <name evidence="6" type="ordered locus">Rmar_1796</name>
</gene>
<dbReference type="HOGENOM" id="CLU_000604_1_22_10"/>
<dbReference type="GO" id="GO:0005886">
    <property type="term" value="C:plasma membrane"/>
    <property type="evidence" value="ECO:0007669"/>
    <property type="project" value="TreeGrafter"/>
</dbReference>
<dbReference type="PANTHER" id="PTHR24220">
    <property type="entry name" value="IMPORT ATP-BINDING PROTEIN"/>
    <property type="match status" value="1"/>
</dbReference>
<keyword evidence="3" id="KW-0067">ATP-binding</keyword>
<feature type="domain" description="ABC transporter" evidence="5">
    <location>
        <begin position="4"/>
        <end position="229"/>
    </location>
</feature>
<evidence type="ECO:0000256" key="1">
    <source>
        <dbReference type="ARBA" id="ARBA00022448"/>
    </source>
</evidence>
<dbReference type="GO" id="GO:0005524">
    <property type="term" value="F:ATP binding"/>
    <property type="evidence" value="ECO:0007669"/>
    <property type="project" value="UniProtKB-KW"/>
</dbReference>
<dbReference type="Pfam" id="PF00005">
    <property type="entry name" value="ABC_tran"/>
    <property type="match status" value="1"/>
</dbReference>
<dbReference type="InterPro" id="IPR003593">
    <property type="entry name" value="AAA+_ATPase"/>
</dbReference>
<evidence type="ECO:0000313" key="7">
    <source>
        <dbReference type="Proteomes" id="UP000002221"/>
    </source>
</evidence>
<dbReference type="KEGG" id="rmr:Rmar_1796"/>
<dbReference type="PROSITE" id="PS00211">
    <property type="entry name" value="ABC_TRANSPORTER_1"/>
    <property type="match status" value="1"/>
</dbReference>
<dbReference type="InterPro" id="IPR027417">
    <property type="entry name" value="P-loop_NTPase"/>
</dbReference>
<dbReference type="GO" id="GO:0098796">
    <property type="term" value="C:membrane protein complex"/>
    <property type="evidence" value="ECO:0007669"/>
    <property type="project" value="UniProtKB-ARBA"/>
</dbReference>
<dbReference type="Gene3D" id="3.40.50.300">
    <property type="entry name" value="P-loop containing nucleotide triphosphate hydrolases"/>
    <property type="match status" value="1"/>
</dbReference>
<dbReference type="RefSeq" id="WP_012844291.1">
    <property type="nucleotide sequence ID" value="NC_013501.1"/>
</dbReference>
<dbReference type="PANTHER" id="PTHR24220:SF689">
    <property type="entry name" value="LIPOPROTEIN-RELEASING SYSTEM ATP-BINDING PROTEIN LOLD"/>
    <property type="match status" value="1"/>
</dbReference>
<dbReference type="GO" id="GO:0022857">
    <property type="term" value="F:transmembrane transporter activity"/>
    <property type="evidence" value="ECO:0007669"/>
    <property type="project" value="TreeGrafter"/>
</dbReference>
<dbReference type="SUPFAM" id="SSF52540">
    <property type="entry name" value="P-loop containing nucleoside triphosphate hydrolases"/>
    <property type="match status" value="1"/>
</dbReference>
<name>D0MJM2_RHOM4</name>
<dbReference type="Proteomes" id="UP000002221">
    <property type="component" value="Chromosome"/>
</dbReference>
<sequence length="229" mass="25194">MPLLEVIDLWKSYPTGAGGRLQVLQGLELTVEPGEVVAIVGESGTGKSTLLHLLGALDRPDRGEVRYEGRNIFELDDEALATFRNRTIGFVFQFHHLLPEFTALENVAMPALIQGRTLREARPRALELLKLLGLADRADHRPSMLSGGEQQRVAVARALMNRPAVVLADEPTGNLDVRTAETLHHEILRLSREVGQTFVIATHNLALAALADRVLRLEQGRLVPESIPS</sequence>
<proteinExistence type="inferred from homology"/>
<dbReference type="InterPro" id="IPR017911">
    <property type="entry name" value="MacB-like_ATP-bd"/>
</dbReference>
<accession>D0MJM2</accession>
<evidence type="ECO:0000256" key="3">
    <source>
        <dbReference type="ARBA" id="ARBA00022840"/>
    </source>
</evidence>
<evidence type="ECO:0000256" key="2">
    <source>
        <dbReference type="ARBA" id="ARBA00022741"/>
    </source>
</evidence>
<keyword evidence="2" id="KW-0547">Nucleotide-binding</keyword>
<dbReference type="InterPro" id="IPR017871">
    <property type="entry name" value="ABC_transporter-like_CS"/>
</dbReference>
<dbReference type="STRING" id="518766.Rmar_1796"/>
<dbReference type="InterPro" id="IPR003439">
    <property type="entry name" value="ABC_transporter-like_ATP-bd"/>
</dbReference>
<comment type="similarity">
    <text evidence="4">Belongs to the ABC transporter superfamily. Macrolide exporter (TC 3.A.1.122) family.</text>
</comment>
<dbReference type="eggNOG" id="COG1136">
    <property type="taxonomic scope" value="Bacteria"/>
</dbReference>
<keyword evidence="7" id="KW-1185">Reference proteome</keyword>
<dbReference type="GO" id="GO:0016887">
    <property type="term" value="F:ATP hydrolysis activity"/>
    <property type="evidence" value="ECO:0007669"/>
    <property type="project" value="InterPro"/>
</dbReference>
<dbReference type="AlphaFoldDB" id="D0MJM2"/>